<keyword evidence="11" id="KW-1185">Reference proteome</keyword>
<reference evidence="12" key="1">
    <citation type="submission" date="2025-08" db="UniProtKB">
        <authorList>
            <consortium name="RefSeq"/>
        </authorList>
    </citation>
    <scope>IDENTIFICATION</scope>
</reference>
<evidence type="ECO:0000256" key="8">
    <source>
        <dbReference type="PROSITE-ProRule" id="PRU00175"/>
    </source>
</evidence>
<feature type="compositionally biased region" description="Polar residues" evidence="9">
    <location>
        <begin position="207"/>
        <end position="219"/>
    </location>
</feature>
<organism evidence="11 12">
    <name type="scientific">Dioscorea cayennensis subsp. rotundata</name>
    <name type="common">White Guinea yam</name>
    <name type="synonym">Dioscorea rotundata</name>
    <dbReference type="NCBI Taxonomy" id="55577"/>
    <lineage>
        <taxon>Eukaryota</taxon>
        <taxon>Viridiplantae</taxon>
        <taxon>Streptophyta</taxon>
        <taxon>Embryophyta</taxon>
        <taxon>Tracheophyta</taxon>
        <taxon>Spermatophyta</taxon>
        <taxon>Magnoliopsida</taxon>
        <taxon>Liliopsida</taxon>
        <taxon>Dioscoreales</taxon>
        <taxon>Dioscoreaceae</taxon>
        <taxon>Dioscorea</taxon>
    </lineage>
</organism>
<protein>
    <submittedName>
        <fullName evidence="12">Uncharacterized protein LOC120257397</fullName>
    </submittedName>
</protein>
<accession>A0AB40B0J6</accession>
<evidence type="ECO:0000256" key="4">
    <source>
        <dbReference type="ARBA" id="ARBA00022771"/>
    </source>
</evidence>
<sequence>MGSGSSRSRPRDDGGTRRGLAAFLCGAGAGSAASSSSAAAASVPSQVSGKEPSAVFSQNNLSVPMNEDSRPCESSNCRLKNGLIKPINAESSNSGNSGKCLSESKELVPLPTNPSSGRDVTYVERNCNQASTYAKSDAAELPSTSGNGNGMLGAIMEPESPNNYCSQTYPLGYPSSIVQESIDLTTSAASSTVDATTEVLVIHSSDSNPISAISDSSPTPHLVREPTMESGSSDGASFTSTGPGNERDENVIHVDVVSISSNIVTSSTAEASDNEARRNSRRLFWDAFSRRSSRRNNDSLMIFSSADDTDDLESHSRWLLDISDDIFENGTEDEFSYLRRRRLGASGRRWHSRSEIRERIRGNIDDSNRQSAFCSSGLHPYGTCSCYSYITSEESSARASISRIVMLAEALFEVLDEIHRQPVSLSLSMVSLPAPESVVNSLPTKIHKKPMMDVGSDDVEQCYICLADYEDGDKIRLLPCHHEYHMACVDKWLKEIHGVCPLCRGDVCESAVDGSTS</sequence>
<dbReference type="InterPro" id="IPR001841">
    <property type="entry name" value="Znf_RING"/>
</dbReference>
<gene>
    <name evidence="12" type="primary">LOC120257397</name>
</gene>
<dbReference type="Pfam" id="PF13639">
    <property type="entry name" value="zf-RING_2"/>
    <property type="match status" value="1"/>
</dbReference>
<feature type="compositionally biased region" description="Polar residues" evidence="9">
    <location>
        <begin position="229"/>
        <end position="243"/>
    </location>
</feature>
<evidence type="ECO:0000259" key="10">
    <source>
        <dbReference type="PROSITE" id="PS50089"/>
    </source>
</evidence>
<name>A0AB40B0J6_DIOCR</name>
<feature type="region of interest" description="Disordered" evidence="9">
    <location>
        <begin position="207"/>
        <end position="249"/>
    </location>
</feature>
<keyword evidence="4 8" id="KW-0863">Zinc-finger</keyword>
<evidence type="ECO:0000256" key="7">
    <source>
        <dbReference type="ARBA" id="ARBA00023136"/>
    </source>
</evidence>
<dbReference type="SUPFAM" id="SSF57850">
    <property type="entry name" value="RING/U-box"/>
    <property type="match status" value="1"/>
</dbReference>
<keyword evidence="3" id="KW-0479">Metal-binding</keyword>
<dbReference type="PANTHER" id="PTHR47168:SF1">
    <property type="entry name" value="OS02G0798600 PROTEIN"/>
    <property type="match status" value="1"/>
</dbReference>
<dbReference type="InterPro" id="IPR013083">
    <property type="entry name" value="Znf_RING/FYVE/PHD"/>
</dbReference>
<keyword evidence="7" id="KW-0472">Membrane</keyword>
<evidence type="ECO:0000256" key="3">
    <source>
        <dbReference type="ARBA" id="ARBA00022723"/>
    </source>
</evidence>
<feature type="region of interest" description="Disordered" evidence="9">
    <location>
        <begin position="30"/>
        <end position="74"/>
    </location>
</feature>
<feature type="domain" description="RING-type" evidence="10">
    <location>
        <begin position="462"/>
        <end position="504"/>
    </location>
</feature>
<dbReference type="GO" id="GO:0016020">
    <property type="term" value="C:membrane"/>
    <property type="evidence" value="ECO:0007669"/>
    <property type="project" value="UniProtKB-SubCell"/>
</dbReference>
<comment type="subcellular location">
    <subcellularLocation>
        <location evidence="1">Membrane</location>
        <topology evidence="1">Single-pass membrane protein</topology>
    </subcellularLocation>
</comment>
<dbReference type="AlphaFoldDB" id="A0AB40B0J6"/>
<keyword evidence="2" id="KW-0812">Transmembrane</keyword>
<dbReference type="RefSeq" id="XP_039120806.1">
    <property type="nucleotide sequence ID" value="XM_039264872.1"/>
</dbReference>
<evidence type="ECO:0000256" key="9">
    <source>
        <dbReference type="SAM" id="MobiDB-lite"/>
    </source>
</evidence>
<dbReference type="PROSITE" id="PS50089">
    <property type="entry name" value="ZF_RING_2"/>
    <property type="match status" value="1"/>
</dbReference>
<dbReference type="GeneID" id="120257397"/>
<keyword evidence="6" id="KW-1133">Transmembrane helix</keyword>
<dbReference type="GO" id="GO:0008270">
    <property type="term" value="F:zinc ion binding"/>
    <property type="evidence" value="ECO:0007669"/>
    <property type="project" value="UniProtKB-KW"/>
</dbReference>
<feature type="compositionally biased region" description="Polar residues" evidence="9">
    <location>
        <begin position="89"/>
        <end position="99"/>
    </location>
</feature>
<evidence type="ECO:0000313" key="12">
    <source>
        <dbReference type="RefSeq" id="XP_039120806.1"/>
    </source>
</evidence>
<dbReference type="Gene3D" id="3.30.40.10">
    <property type="entry name" value="Zinc/RING finger domain, C3HC4 (zinc finger)"/>
    <property type="match status" value="1"/>
</dbReference>
<evidence type="ECO:0000313" key="11">
    <source>
        <dbReference type="Proteomes" id="UP001515500"/>
    </source>
</evidence>
<dbReference type="InterPro" id="IPR051653">
    <property type="entry name" value="E3_ligase_sorting_rcpt"/>
</dbReference>
<evidence type="ECO:0000256" key="2">
    <source>
        <dbReference type="ARBA" id="ARBA00022692"/>
    </source>
</evidence>
<dbReference type="Proteomes" id="UP001515500">
    <property type="component" value="Unplaced"/>
</dbReference>
<feature type="compositionally biased region" description="Low complexity" evidence="9">
    <location>
        <begin position="30"/>
        <end position="42"/>
    </location>
</feature>
<keyword evidence="5" id="KW-0862">Zinc</keyword>
<proteinExistence type="predicted"/>
<dbReference type="PANTHER" id="PTHR47168">
    <property type="entry name" value="RING ZINC FINGER DOMAIN SUPERFAMILY PROTEIN-RELATED"/>
    <property type="match status" value="1"/>
</dbReference>
<evidence type="ECO:0000256" key="6">
    <source>
        <dbReference type="ARBA" id="ARBA00022989"/>
    </source>
</evidence>
<evidence type="ECO:0000256" key="1">
    <source>
        <dbReference type="ARBA" id="ARBA00004167"/>
    </source>
</evidence>
<evidence type="ECO:0000256" key="5">
    <source>
        <dbReference type="ARBA" id="ARBA00022833"/>
    </source>
</evidence>
<dbReference type="SMART" id="SM00184">
    <property type="entry name" value="RING"/>
    <property type="match status" value="1"/>
</dbReference>
<dbReference type="FunFam" id="3.30.40.10:FF:000388">
    <property type="entry name" value="Putative RING zinc finger domain superfamily protein"/>
    <property type="match status" value="1"/>
</dbReference>
<feature type="region of interest" description="Disordered" evidence="9">
    <location>
        <begin position="87"/>
        <end position="120"/>
    </location>
</feature>